<comment type="caution">
    <text evidence="2">The sequence shown here is derived from an EMBL/GenBank/DDBJ whole genome shotgun (WGS) entry which is preliminary data.</text>
</comment>
<dbReference type="Pfam" id="PF13508">
    <property type="entry name" value="Acetyltransf_7"/>
    <property type="match status" value="1"/>
</dbReference>
<organism evidence="2 3">
    <name type="scientific">Erwinia mallotivora</name>
    <dbReference type="NCBI Taxonomy" id="69222"/>
    <lineage>
        <taxon>Bacteria</taxon>
        <taxon>Pseudomonadati</taxon>
        <taxon>Pseudomonadota</taxon>
        <taxon>Gammaproteobacteria</taxon>
        <taxon>Enterobacterales</taxon>
        <taxon>Erwiniaceae</taxon>
        <taxon>Erwinia</taxon>
    </lineage>
</organism>
<proteinExistence type="predicted"/>
<feature type="domain" description="N-acetyltransferase" evidence="1">
    <location>
        <begin position="5"/>
        <end position="149"/>
    </location>
</feature>
<dbReference type="InterPro" id="IPR016181">
    <property type="entry name" value="Acyl_CoA_acyltransferase"/>
</dbReference>
<evidence type="ECO:0000259" key="1">
    <source>
        <dbReference type="PROSITE" id="PS51186"/>
    </source>
</evidence>
<dbReference type="SUPFAM" id="SSF55729">
    <property type="entry name" value="Acyl-CoA N-acyltransferases (Nat)"/>
    <property type="match status" value="1"/>
</dbReference>
<dbReference type="EMBL" id="JFHN01000062">
    <property type="protein sequence ID" value="EXU74366.1"/>
    <property type="molecule type" value="Genomic_DNA"/>
</dbReference>
<dbReference type="AlphaFoldDB" id="A0A014LXR1"/>
<dbReference type="PATRIC" id="fig|69222.5.peg.3514"/>
<dbReference type="CDD" id="cd04301">
    <property type="entry name" value="NAT_SF"/>
    <property type="match status" value="1"/>
</dbReference>
<accession>A0A014LXR1</accession>
<dbReference type="Gene3D" id="3.40.630.30">
    <property type="match status" value="1"/>
</dbReference>
<dbReference type="Proteomes" id="UP000019918">
    <property type="component" value="Unassembled WGS sequence"/>
</dbReference>
<dbReference type="STRING" id="69222.BG55_17245"/>
<reference evidence="2 3" key="1">
    <citation type="submission" date="2014-02" db="EMBL/GenBank/DDBJ databases">
        <title>Draft genome of Erwinia mallotivora strain BT-MARDI, a papaya dieback pathogen.</title>
        <authorList>
            <person name="Redzuan R."/>
            <person name="Abu Bakar N."/>
            <person name="Badrun R."/>
            <person name="Mohd Raih M.F."/>
            <person name="Rozano L."/>
            <person name="Mat Amin N."/>
        </authorList>
    </citation>
    <scope>NUCLEOTIDE SEQUENCE [LARGE SCALE GENOMIC DNA]</scope>
    <source>
        <strain evidence="2 3">BT-MARDI</strain>
    </source>
</reference>
<protein>
    <submittedName>
        <fullName evidence="2">GNAT family acetyltransferase</fullName>
    </submittedName>
</protein>
<dbReference type="InterPro" id="IPR000182">
    <property type="entry name" value="GNAT_dom"/>
</dbReference>
<name>A0A014LXR1_9GAMM</name>
<keyword evidence="2" id="KW-0808">Transferase</keyword>
<evidence type="ECO:0000313" key="3">
    <source>
        <dbReference type="Proteomes" id="UP000019918"/>
    </source>
</evidence>
<sequence length="149" mass="17146">MITSVDIIPATKDDASMLADIRVEAMRPSLEALNRFDPARARQRFLSGFAEQDTFVICCQNEVIGFYVLRDYVDHLYLDHLYIKNKFQGKGFGRKVIEHIQNIALNAEKAIKLIALRKSPANDFYISAGFIFERTEGVDNYYIWQMSKA</sequence>
<dbReference type="PROSITE" id="PS51186">
    <property type="entry name" value="GNAT"/>
    <property type="match status" value="1"/>
</dbReference>
<evidence type="ECO:0000313" key="2">
    <source>
        <dbReference type="EMBL" id="EXU74366.1"/>
    </source>
</evidence>
<gene>
    <name evidence="2" type="ORF">BG55_17245</name>
</gene>
<keyword evidence="3" id="KW-1185">Reference proteome</keyword>
<dbReference type="GO" id="GO:0016747">
    <property type="term" value="F:acyltransferase activity, transferring groups other than amino-acyl groups"/>
    <property type="evidence" value="ECO:0007669"/>
    <property type="project" value="InterPro"/>
</dbReference>